<keyword evidence="11" id="KW-1185">Reference proteome</keyword>
<dbReference type="SMART" id="SM00028">
    <property type="entry name" value="TPR"/>
    <property type="match status" value="4"/>
</dbReference>
<accession>Q23AQ0</accession>
<dbReference type="PROSITE" id="PS50293">
    <property type="entry name" value="TPR_REGION"/>
    <property type="match status" value="1"/>
</dbReference>
<dbReference type="Pfam" id="PF13432">
    <property type="entry name" value="TPR_16"/>
    <property type="match status" value="1"/>
</dbReference>
<dbReference type="STRING" id="312017.Q23AQ0"/>
<dbReference type="OrthoDB" id="448245at2759"/>
<keyword evidence="9" id="KW-0175">Coiled coil</keyword>
<feature type="coiled-coil region" evidence="9">
    <location>
        <begin position="141"/>
        <end position="188"/>
    </location>
</feature>
<dbReference type="PANTHER" id="PTHR10130:SF0">
    <property type="entry name" value="GH08708P"/>
    <property type="match status" value="1"/>
</dbReference>
<name>Q23AQ0_TETTS</name>
<comment type="subcellular location">
    <subcellularLocation>
        <location evidence="2">Cytoplasm</location>
    </subcellularLocation>
    <subcellularLocation>
        <location evidence="1">Peroxisome</location>
    </subcellularLocation>
</comment>
<dbReference type="Gene3D" id="1.25.40.10">
    <property type="entry name" value="Tetratricopeptide repeat domain"/>
    <property type="match status" value="1"/>
</dbReference>
<evidence type="ECO:0000256" key="2">
    <source>
        <dbReference type="ARBA" id="ARBA00004496"/>
    </source>
</evidence>
<reference evidence="11" key="1">
    <citation type="journal article" date="2006" name="PLoS Biol.">
        <title>Macronuclear genome sequence of the ciliate Tetrahymena thermophila, a model eukaryote.</title>
        <authorList>
            <person name="Eisen J.A."/>
            <person name="Coyne R.S."/>
            <person name="Wu M."/>
            <person name="Wu D."/>
            <person name="Thiagarajan M."/>
            <person name="Wortman J.R."/>
            <person name="Badger J.H."/>
            <person name="Ren Q."/>
            <person name="Amedeo P."/>
            <person name="Jones K.M."/>
            <person name="Tallon L.J."/>
            <person name="Delcher A.L."/>
            <person name="Salzberg S.L."/>
            <person name="Silva J.C."/>
            <person name="Haas B.J."/>
            <person name="Majoros W.H."/>
            <person name="Farzad M."/>
            <person name="Carlton J.M."/>
            <person name="Smith R.K. Jr."/>
            <person name="Garg J."/>
            <person name="Pearlman R.E."/>
            <person name="Karrer K.M."/>
            <person name="Sun L."/>
            <person name="Manning G."/>
            <person name="Elde N.C."/>
            <person name="Turkewitz A.P."/>
            <person name="Asai D.J."/>
            <person name="Wilkes D.E."/>
            <person name="Wang Y."/>
            <person name="Cai H."/>
            <person name="Collins K."/>
            <person name="Stewart B.A."/>
            <person name="Lee S.R."/>
            <person name="Wilamowska K."/>
            <person name="Weinberg Z."/>
            <person name="Ruzzo W.L."/>
            <person name="Wloga D."/>
            <person name="Gaertig J."/>
            <person name="Frankel J."/>
            <person name="Tsao C.-C."/>
            <person name="Gorovsky M.A."/>
            <person name="Keeling P.J."/>
            <person name="Waller R.F."/>
            <person name="Patron N.J."/>
            <person name="Cherry J.M."/>
            <person name="Stover N.A."/>
            <person name="Krieger C.J."/>
            <person name="del Toro C."/>
            <person name="Ryder H.F."/>
            <person name="Williamson S.C."/>
            <person name="Barbeau R.A."/>
            <person name="Hamilton E.P."/>
            <person name="Orias E."/>
        </authorList>
    </citation>
    <scope>NUCLEOTIDE SEQUENCE [LARGE SCALE GENOMIC DNA]</scope>
    <source>
        <strain evidence="11">SB210</strain>
    </source>
</reference>
<dbReference type="eggNOG" id="KOG1125">
    <property type="taxonomic scope" value="Eukaryota"/>
</dbReference>
<evidence type="ECO:0000256" key="4">
    <source>
        <dbReference type="ARBA" id="ARBA00022490"/>
    </source>
</evidence>
<dbReference type="GO" id="GO:0016560">
    <property type="term" value="P:protein import into peroxisome matrix, docking"/>
    <property type="evidence" value="ECO:0007669"/>
    <property type="project" value="TreeGrafter"/>
</dbReference>
<dbReference type="PROSITE" id="PS50005">
    <property type="entry name" value="TPR"/>
    <property type="match status" value="3"/>
</dbReference>
<sequence length="673" mass="78435">MMRDILTGGACNVNGESSSQVNINPFNRLMGSLFMGNAQNQDRLQGFRTDGQQGDLMKNAMQERAQMMQIMNQKFDMINKEEMANQQVMDQHFNQQQMLMHQQNLQMEQAFVQQQQMMHHENMMMDQMMQEQFRQQQALQIQQMQEQEKLMSQQFDSLKLQQEAEEYAQQLMMENEMENVELEQQKIKHDAGELFDKMAKDDSPRMKNSKFLHFMGHLKSGQLKIEGNEIVEGVPDQDQKDIDAIFNKAYENAMEEQKQSENNDGFNLEQYWQQKISEYEKERQDEEGFEEKLDKEYQDVLKYMQESGDYEELSKAWQKASDLEEQSLYKDASGRYAFNKANPYMSHENPLHLALEFIASGRPFDAILALEAQIQKNPDAPSSANTWRLMGRLHQEMDQDQRAVACLLNALQKDDRNPDTFLALGVSCTNILDEVKAMGFLKQWYLISDMQKAFPIPADIVPDDKVYSELSTDDIKNMNKNMLDAFYAARNQFPQNADLHVCLAVLQYISRDYQGSVESFREALKYDPSNYSLWNKLGATLAQLGKADEAINAYYRALELKPNYVRVWVNLGIAHAYKQDFDEAARLYLNALSFNPEAKHLWSYLQTCFMCLQRFDLVSKISDHNPALFADEFEILKFDDLPQPEFNYQEATKKYLISENEINAMVSEQLNKK</sequence>
<dbReference type="EMBL" id="GG662723">
    <property type="protein sequence ID" value="EAR93642.3"/>
    <property type="molecule type" value="Genomic_DNA"/>
</dbReference>
<gene>
    <name evidence="10" type="ORF">TTHERM_00771980</name>
</gene>
<evidence type="ECO:0000256" key="6">
    <source>
        <dbReference type="ARBA" id="ARBA00022803"/>
    </source>
</evidence>
<dbReference type="GO" id="GO:0005778">
    <property type="term" value="C:peroxisomal membrane"/>
    <property type="evidence" value="ECO:0007669"/>
    <property type="project" value="TreeGrafter"/>
</dbReference>
<proteinExistence type="inferred from homology"/>
<keyword evidence="6 8" id="KW-0802">TPR repeat</keyword>
<dbReference type="InterPro" id="IPR011990">
    <property type="entry name" value="TPR-like_helical_dom_sf"/>
</dbReference>
<evidence type="ECO:0000256" key="8">
    <source>
        <dbReference type="PROSITE-ProRule" id="PRU00339"/>
    </source>
</evidence>
<feature type="repeat" description="TPR" evidence="8">
    <location>
        <begin position="531"/>
        <end position="564"/>
    </location>
</feature>
<organism evidence="10 11">
    <name type="scientific">Tetrahymena thermophila (strain SB210)</name>
    <dbReference type="NCBI Taxonomy" id="312017"/>
    <lineage>
        <taxon>Eukaryota</taxon>
        <taxon>Sar</taxon>
        <taxon>Alveolata</taxon>
        <taxon>Ciliophora</taxon>
        <taxon>Intramacronucleata</taxon>
        <taxon>Oligohymenophorea</taxon>
        <taxon>Hymenostomatida</taxon>
        <taxon>Tetrahymenina</taxon>
        <taxon>Tetrahymenidae</taxon>
        <taxon>Tetrahymena</taxon>
    </lineage>
</organism>
<comment type="similarity">
    <text evidence="3">Belongs to the peroxisomal targeting signal receptor family.</text>
</comment>
<evidence type="ECO:0000256" key="3">
    <source>
        <dbReference type="ARBA" id="ARBA00005348"/>
    </source>
</evidence>
<dbReference type="PANTHER" id="PTHR10130">
    <property type="entry name" value="PEROXISOMAL TARGETING SIGNAL 1 RECEPTOR PEX5"/>
    <property type="match status" value="1"/>
</dbReference>
<evidence type="ECO:0000256" key="7">
    <source>
        <dbReference type="ARBA" id="ARBA00023140"/>
    </source>
</evidence>
<evidence type="ECO:0000313" key="11">
    <source>
        <dbReference type="Proteomes" id="UP000009168"/>
    </source>
</evidence>
<dbReference type="RefSeq" id="XP_001013887.3">
    <property type="nucleotide sequence ID" value="XM_001013887.3"/>
</dbReference>
<evidence type="ECO:0000313" key="10">
    <source>
        <dbReference type="EMBL" id="EAR93642.3"/>
    </source>
</evidence>
<dbReference type="GO" id="GO:0005829">
    <property type="term" value="C:cytosol"/>
    <property type="evidence" value="ECO:0007669"/>
    <property type="project" value="TreeGrafter"/>
</dbReference>
<dbReference type="AlphaFoldDB" id="Q23AQ0"/>
<evidence type="ECO:0000256" key="5">
    <source>
        <dbReference type="ARBA" id="ARBA00022737"/>
    </source>
</evidence>
<keyword evidence="5" id="KW-0677">Repeat</keyword>
<dbReference type="InterPro" id="IPR013105">
    <property type="entry name" value="TPR_2"/>
</dbReference>
<dbReference type="KEGG" id="tet:TTHERM_00771980"/>
<feature type="repeat" description="TPR" evidence="8">
    <location>
        <begin position="565"/>
        <end position="598"/>
    </location>
</feature>
<protein>
    <submittedName>
        <fullName evidence="10">Tetratricopeptide repeat protein</fullName>
    </submittedName>
</protein>
<dbReference type="Pfam" id="PF07719">
    <property type="entry name" value="TPR_2"/>
    <property type="match status" value="1"/>
</dbReference>
<keyword evidence="7" id="KW-0576">Peroxisome</keyword>
<dbReference type="HOGENOM" id="CLU_441778_0_0_1"/>
<dbReference type="SUPFAM" id="SSF48452">
    <property type="entry name" value="TPR-like"/>
    <property type="match status" value="1"/>
</dbReference>
<dbReference type="InParanoid" id="Q23AQ0"/>
<dbReference type="GeneID" id="7825544"/>
<dbReference type="InterPro" id="IPR019734">
    <property type="entry name" value="TPR_rpt"/>
</dbReference>
<evidence type="ECO:0000256" key="9">
    <source>
        <dbReference type="SAM" id="Coils"/>
    </source>
</evidence>
<dbReference type="GO" id="GO:0005052">
    <property type="term" value="F:peroxisome matrix targeting signal-1 binding"/>
    <property type="evidence" value="ECO:0007669"/>
    <property type="project" value="TreeGrafter"/>
</dbReference>
<dbReference type="InterPro" id="IPR024111">
    <property type="entry name" value="PEX5/PEX5L"/>
</dbReference>
<dbReference type="Proteomes" id="UP000009168">
    <property type="component" value="Unassembled WGS sequence"/>
</dbReference>
<feature type="repeat" description="TPR" evidence="8">
    <location>
        <begin position="497"/>
        <end position="530"/>
    </location>
</feature>
<evidence type="ECO:0000256" key="1">
    <source>
        <dbReference type="ARBA" id="ARBA00004275"/>
    </source>
</evidence>
<keyword evidence="4" id="KW-0963">Cytoplasm</keyword>